<accession>A0A059C249</accession>
<dbReference type="UniPathway" id="UPA00143"/>
<proteinExistence type="predicted"/>
<dbReference type="Pfam" id="PF00651">
    <property type="entry name" value="BTB"/>
    <property type="match status" value="1"/>
</dbReference>
<feature type="domain" description="BTB" evidence="2">
    <location>
        <begin position="70"/>
        <end position="142"/>
    </location>
</feature>
<dbReference type="Gene3D" id="3.30.710.10">
    <property type="entry name" value="Potassium Channel Kv1.1, Chain A"/>
    <property type="match status" value="1"/>
</dbReference>
<dbReference type="SMART" id="SM00225">
    <property type="entry name" value="BTB"/>
    <property type="match status" value="1"/>
</dbReference>
<sequence>MEPLNEQSIGCEDNDSWTKSLVCDSCGKRDGPSKPWVCRDCLEEINPKIEELQVKKEFLILPNEPDELFADFKLIVKDEDGSKGPPIACHKKILVDRSPVFDAMLRYSSESKTGTVIIEEASYEAVKLFVQYLYKGKESLADQLDHELARKLFLLADRYQVMHLKDYFEEFIVSDMAQLNIEFFTWAHAQVGAYR</sequence>
<dbReference type="CDD" id="cd18186">
    <property type="entry name" value="BTB_POZ_ZBTB_KLHL-like"/>
    <property type="match status" value="1"/>
</dbReference>
<dbReference type="SUPFAM" id="SSF54695">
    <property type="entry name" value="POZ domain"/>
    <property type="match status" value="1"/>
</dbReference>
<dbReference type="PANTHER" id="PTHR24413">
    <property type="entry name" value="SPECKLE-TYPE POZ PROTEIN"/>
    <property type="match status" value="1"/>
</dbReference>
<dbReference type="InterPro" id="IPR011333">
    <property type="entry name" value="SKP1/BTB/POZ_sf"/>
</dbReference>
<reference evidence="3" key="1">
    <citation type="submission" date="2013-07" db="EMBL/GenBank/DDBJ databases">
        <title>The genome of Eucalyptus grandis.</title>
        <authorList>
            <person name="Schmutz J."/>
            <person name="Hayes R."/>
            <person name="Myburg A."/>
            <person name="Tuskan G."/>
            <person name="Grattapaglia D."/>
            <person name="Rokhsar D.S."/>
        </authorList>
    </citation>
    <scope>NUCLEOTIDE SEQUENCE</scope>
    <source>
        <tissue evidence="3">Leaf extractions</tissue>
    </source>
</reference>
<protein>
    <recommendedName>
        <fullName evidence="2">BTB domain-containing protein</fullName>
    </recommendedName>
</protein>
<evidence type="ECO:0000313" key="3">
    <source>
        <dbReference type="EMBL" id="KCW72528.1"/>
    </source>
</evidence>
<evidence type="ECO:0000259" key="2">
    <source>
        <dbReference type="PROSITE" id="PS50097"/>
    </source>
</evidence>
<dbReference type="InterPro" id="IPR000210">
    <property type="entry name" value="BTB/POZ_dom"/>
</dbReference>
<dbReference type="GO" id="GO:0016567">
    <property type="term" value="P:protein ubiquitination"/>
    <property type="evidence" value="ECO:0007669"/>
    <property type="project" value="UniProtKB-UniPathway"/>
</dbReference>
<gene>
    <name evidence="3" type="ORF">EUGRSUZ_E00996</name>
</gene>
<dbReference type="InParanoid" id="A0A059C249"/>
<dbReference type="AlphaFoldDB" id="A0A059C249"/>
<dbReference type="GO" id="GO:0005737">
    <property type="term" value="C:cytoplasm"/>
    <property type="evidence" value="ECO:0000318"/>
    <property type="project" value="GO_Central"/>
</dbReference>
<dbReference type="PROSITE" id="PS50097">
    <property type="entry name" value="BTB"/>
    <property type="match status" value="1"/>
</dbReference>
<dbReference type="Gramene" id="KCW72528">
    <property type="protein sequence ID" value="KCW72528"/>
    <property type="gene ID" value="EUGRSUZ_E00996"/>
</dbReference>
<dbReference type="GO" id="GO:0030162">
    <property type="term" value="P:regulation of proteolysis"/>
    <property type="evidence" value="ECO:0000318"/>
    <property type="project" value="GO_Central"/>
</dbReference>
<organism evidence="3">
    <name type="scientific">Eucalyptus grandis</name>
    <name type="common">Flooded gum</name>
    <dbReference type="NCBI Taxonomy" id="71139"/>
    <lineage>
        <taxon>Eukaryota</taxon>
        <taxon>Viridiplantae</taxon>
        <taxon>Streptophyta</taxon>
        <taxon>Embryophyta</taxon>
        <taxon>Tracheophyta</taxon>
        <taxon>Spermatophyta</taxon>
        <taxon>Magnoliopsida</taxon>
        <taxon>eudicotyledons</taxon>
        <taxon>Gunneridae</taxon>
        <taxon>Pentapetalae</taxon>
        <taxon>rosids</taxon>
        <taxon>malvids</taxon>
        <taxon>Myrtales</taxon>
        <taxon>Myrtaceae</taxon>
        <taxon>Myrtoideae</taxon>
        <taxon>Eucalypteae</taxon>
        <taxon>Eucalyptus</taxon>
    </lineage>
</organism>
<comment type="pathway">
    <text evidence="1">Protein modification; protein ubiquitination.</text>
</comment>
<evidence type="ECO:0000256" key="1">
    <source>
        <dbReference type="ARBA" id="ARBA00004906"/>
    </source>
</evidence>
<dbReference type="EMBL" id="KK198757">
    <property type="protein sequence ID" value="KCW72528.1"/>
    <property type="molecule type" value="Genomic_DNA"/>
</dbReference>
<dbReference type="GO" id="GO:0043161">
    <property type="term" value="P:proteasome-mediated ubiquitin-dependent protein catabolic process"/>
    <property type="evidence" value="ECO:0000318"/>
    <property type="project" value="GO_Central"/>
</dbReference>
<name>A0A059C249_EUCGR</name>
<dbReference type="GO" id="GO:0031625">
    <property type="term" value="F:ubiquitin protein ligase binding"/>
    <property type="evidence" value="ECO:0000318"/>
    <property type="project" value="GO_Central"/>
</dbReference>